<dbReference type="Proteomes" id="UP000290288">
    <property type="component" value="Unassembled WGS sequence"/>
</dbReference>
<organism evidence="1 2">
    <name type="scientific">Candolleomyces aberdarensis</name>
    <dbReference type="NCBI Taxonomy" id="2316362"/>
    <lineage>
        <taxon>Eukaryota</taxon>
        <taxon>Fungi</taxon>
        <taxon>Dikarya</taxon>
        <taxon>Basidiomycota</taxon>
        <taxon>Agaricomycotina</taxon>
        <taxon>Agaricomycetes</taxon>
        <taxon>Agaricomycetidae</taxon>
        <taxon>Agaricales</taxon>
        <taxon>Agaricineae</taxon>
        <taxon>Psathyrellaceae</taxon>
        <taxon>Candolleomyces</taxon>
    </lineage>
</organism>
<proteinExistence type="predicted"/>
<accession>A0A4Q2DMA9</accession>
<evidence type="ECO:0000313" key="2">
    <source>
        <dbReference type="Proteomes" id="UP000290288"/>
    </source>
</evidence>
<dbReference type="AlphaFoldDB" id="A0A4Q2DMA9"/>
<sequence>MFPIGEVEIKGWIHDQPMGFIRDWHFLNETPSIALEQRKVSQVEIDRILWLSQSINFEPERIWRIPGYSISELENLELSVGWRQGPQFLWDTLARLPKLKNIRIRYSTPGDFFNSLGQDSISIRRILEGNPKDVAPESSDPHSQSPQPERSFASLCSITFENVMFYLTLDRDSYTTTIGQLLGNLRHKLGCPLERLVFRDCQNIREAELRELPQYVSEFKK</sequence>
<dbReference type="EMBL" id="SDEE01000121">
    <property type="protein sequence ID" value="RXW21083.1"/>
    <property type="molecule type" value="Genomic_DNA"/>
</dbReference>
<evidence type="ECO:0000313" key="1">
    <source>
        <dbReference type="EMBL" id="RXW21083.1"/>
    </source>
</evidence>
<keyword evidence="2" id="KW-1185">Reference proteome</keyword>
<protein>
    <submittedName>
        <fullName evidence="1">Uncharacterized protein</fullName>
    </submittedName>
</protein>
<name>A0A4Q2DMA9_9AGAR</name>
<gene>
    <name evidence="1" type="ORF">EST38_g4757</name>
</gene>
<reference evidence="1 2" key="1">
    <citation type="submission" date="2019-01" db="EMBL/GenBank/DDBJ databases">
        <title>Draft genome sequence of Psathyrella aberdarensis IHI B618.</title>
        <authorList>
            <person name="Buettner E."/>
            <person name="Kellner H."/>
        </authorList>
    </citation>
    <scope>NUCLEOTIDE SEQUENCE [LARGE SCALE GENOMIC DNA]</scope>
    <source>
        <strain evidence="1 2">IHI B618</strain>
    </source>
</reference>
<comment type="caution">
    <text evidence="1">The sequence shown here is derived from an EMBL/GenBank/DDBJ whole genome shotgun (WGS) entry which is preliminary data.</text>
</comment>